<proteinExistence type="predicted"/>
<dbReference type="Proteomes" id="UP000596742">
    <property type="component" value="Unassembled WGS sequence"/>
</dbReference>
<dbReference type="SUPFAM" id="SSF48726">
    <property type="entry name" value="Immunoglobulin"/>
    <property type="match status" value="1"/>
</dbReference>
<evidence type="ECO:0000313" key="3">
    <source>
        <dbReference type="Proteomes" id="UP000596742"/>
    </source>
</evidence>
<gene>
    <name evidence="2" type="ORF">MGAL_10B037018</name>
</gene>
<sequence>MSSADGTYVSDKTHYARLGHAAQNLLPSFLQEVLLRFEKPNRIYTNCSKNQFLSRRLKPGECARLSNAVQDGYFDFDIPLIYSILRNLHEPAVRPTRGWDHPIGPLVNEIEIGDDIERCRRSRNEIIHRGNTRVTNLELKQYFYTFKTIAERLEKFCGKYNNEFVMEVDHLKICCMDEATELKYLDDLTDYQEKDKENESKISDLELKLSAISLTGSSGDVEIIETLQDLKCVEGVSVTLQCLLTGPEHQAKWYKDGKEILFDKEVTRAHLCFLEKDINVQAYKLIFPRIKQAESTYTLA</sequence>
<keyword evidence="3" id="KW-1185">Reference proteome</keyword>
<name>A0A8B6GHR0_MYTGA</name>
<dbReference type="InterPro" id="IPR013783">
    <property type="entry name" value="Ig-like_fold"/>
</dbReference>
<dbReference type="PROSITE" id="PS50835">
    <property type="entry name" value="IG_LIKE"/>
    <property type="match status" value="1"/>
</dbReference>
<evidence type="ECO:0000313" key="2">
    <source>
        <dbReference type="EMBL" id="VDI64068.1"/>
    </source>
</evidence>
<dbReference type="OrthoDB" id="10421746at2759"/>
<dbReference type="Pfam" id="PF18738">
    <property type="entry name" value="HEPN_DZIP3"/>
    <property type="match status" value="1"/>
</dbReference>
<comment type="caution">
    <text evidence="2">The sequence shown here is derived from an EMBL/GenBank/DDBJ whole genome shotgun (WGS) entry which is preliminary data.</text>
</comment>
<accession>A0A8B6GHR0</accession>
<feature type="non-terminal residue" evidence="2">
    <location>
        <position position="300"/>
    </location>
</feature>
<dbReference type="InterPro" id="IPR007110">
    <property type="entry name" value="Ig-like_dom"/>
</dbReference>
<reference evidence="2" key="1">
    <citation type="submission" date="2018-11" db="EMBL/GenBank/DDBJ databases">
        <authorList>
            <person name="Alioto T."/>
            <person name="Alioto T."/>
        </authorList>
    </citation>
    <scope>NUCLEOTIDE SEQUENCE</scope>
</reference>
<organism evidence="2 3">
    <name type="scientific">Mytilus galloprovincialis</name>
    <name type="common">Mediterranean mussel</name>
    <dbReference type="NCBI Taxonomy" id="29158"/>
    <lineage>
        <taxon>Eukaryota</taxon>
        <taxon>Metazoa</taxon>
        <taxon>Spiralia</taxon>
        <taxon>Lophotrochozoa</taxon>
        <taxon>Mollusca</taxon>
        <taxon>Bivalvia</taxon>
        <taxon>Autobranchia</taxon>
        <taxon>Pteriomorphia</taxon>
        <taxon>Mytilida</taxon>
        <taxon>Mytiloidea</taxon>
        <taxon>Mytilidae</taxon>
        <taxon>Mytilinae</taxon>
        <taxon>Mytilus</taxon>
    </lineage>
</organism>
<dbReference type="EMBL" id="UYJE01008458">
    <property type="protein sequence ID" value="VDI64068.1"/>
    <property type="molecule type" value="Genomic_DNA"/>
</dbReference>
<dbReference type="InterPro" id="IPR036179">
    <property type="entry name" value="Ig-like_dom_sf"/>
</dbReference>
<protein>
    <recommendedName>
        <fullName evidence="1">Ig-like domain-containing protein</fullName>
    </recommendedName>
</protein>
<dbReference type="Gene3D" id="2.60.40.10">
    <property type="entry name" value="Immunoglobulins"/>
    <property type="match status" value="1"/>
</dbReference>
<feature type="domain" description="Ig-like" evidence="1">
    <location>
        <begin position="221"/>
        <end position="300"/>
    </location>
</feature>
<evidence type="ECO:0000259" key="1">
    <source>
        <dbReference type="PROSITE" id="PS50835"/>
    </source>
</evidence>
<dbReference type="InterPro" id="IPR041249">
    <property type="entry name" value="HEPN_DZIP3"/>
</dbReference>
<dbReference type="AlphaFoldDB" id="A0A8B6GHR0"/>